<dbReference type="Gene3D" id="2.60.120.740">
    <property type="match status" value="4"/>
</dbReference>
<dbReference type="PANTHER" id="PTHR46780">
    <property type="entry name" value="PROTEIN EVA-1"/>
    <property type="match status" value="1"/>
</dbReference>
<evidence type="ECO:0000256" key="2">
    <source>
        <dbReference type="ARBA" id="ARBA00022734"/>
    </source>
</evidence>
<accession>A0A224XD11</accession>
<sequence length="423" mass="48613">MSISNLLVLMVFLQTVSTEETIRVIACTHDKRLNLVCPKGHTINILTAMYGATDEKVCHKVPNNLTFVANCVAKNSFSIVKDKCNLRQRCAFETFSFVFGEPCGDYKYLEVTYQCLRNFNIMTSVTCQYYKFHLECPRGEVIKIVNAMYGQLNSLFCSLDSRDITSNKCVSYKTELLEERCNNLNSCTMRVNEKYLGNPCIGVFKYLEADYMCVNRELHPLRKIVCQNETMFLSCPKGQVIRILTAVFGKKDSRYCNQPGAYVTNCEAGGTLDYAKYMCDFRQNCTLNNMVNKFGDPCLGIWKYLDVTYECKHDGEVNNVVVCEYDKLTIDCGSKYIWITAAFYGRKDHTTCYNKRFQIHVNHCEAAKSYETVYFRCQNQNKCTLDASNNIFGDPCISTSKYLDVDYMCKSYIYDGNLQYGRD</sequence>
<dbReference type="CDD" id="cd22827">
    <property type="entry name" value="Gal_Rha_Lectin_SUL-I-like"/>
    <property type="match status" value="2"/>
</dbReference>
<dbReference type="InterPro" id="IPR043159">
    <property type="entry name" value="Lectin_gal-bd_sf"/>
</dbReference>
<proteinExistence type="inferred from homology"/>
<feature type="domain" description="SUEL-type lectin" evidence="4">
    <location>
        <begin position="27"/>
        <end position="116"/>
    </location>
</feature>
<dbReference type="Pfam" id="PF02140">
    <property type="entry name" value="SUEL_Lectin"/>
    <property type="match status" value="4"/>
</dbReference>
<protein>
    <submittedName>
        <fullName evidence="5">Putative rhamnose-binding lectin-like protein</fullName>
    </submittedName>
</protein>
<reference evidence="5" key="1">
    <citation type="journal article" date="2018" name="PLoS Negl. Trop. Dis.">
        <title>An insight into the salivary gland and fat body transcriptome of Panstrongylus lignarius (Hemiptera: Heteroptera), the main vector of Chagas disease in Peru.</title>
        <authorList>
            <person name="Nevoa J.C."/>
            <person name="Mendes M.T."/>
            <person name="da Silva M.V."/>
            <person name="Soares S.C."/>
            <person name="Oliveira C.J.F."/>
            <person name="Ribeiro J.M.C."/>
        </authorList>
    </citation>
    <scope>NUCLEOTIDE SEQUENCE</scope>
</reference>
<feature type="signal peptide" evidence="3">
    <location>
        <begin position="1"/>
        <end position="18"/>
    </location>
</feature>
<keyword evidence="3" id="KW-0732">Signal</keyword>
<feature type="chain" id="PRO_5012872330" evidence="3">
    <location>
        <begin position="19"/>
        <end position="423"/>
    </location>
</feature>
<feature type="domain" description="SUEL-type lectin" evidence="4">
    <location>
        <begin position="322"/>
        <end position="410"/>
    </location>
</feature>
<organism evidence="5">
    <name type="scientific">Panstrongylus lignarius</name>
    <dbReference type="NCBI Taxonomy" id="156445"/>
    <lineage>
        <taxon>Eukaryota</taxon>
        <taxon>Metazoa</taxon>
        <taxon>Ecdysozoa</taxon>
        <taxon>Arthropoda</taxon>
        <taxon>Hexapoda</taxon>
        <taxon>Insecta</taxon>
        <taxon>Pterygota</taxon>
        <taxon>Neoptera</taxon>
        <taxon>Paraneoptera</taxon>
        <taxon>Hemiptera</taxon>
        <taxon>Heteroptera</taxon>
        <taxon>Panheteroptera</taxon>
        <taxon>Cimicomorpha</taxon>
        <taxon>Reduviidae</taxon>
        <taxon>Triatominae</taxon>
        <taxon>Panstrongylus</taxon>
    </lineage>
</organism>
<evidence type="ECO:0000256" key="1">
    <source>
        <dbReference type="ARBA" id="ARBA00010933"/>
    </source>
</evidence>
<feature type="domain" description="SUEL-type lectin" evidence="4">
    <location>
        <begin position="126"/>
        <end position="214"/>
    </location>
</feature>
<dbReference type="AlphaFoldDB" id="A0A224XD11"/>
<evidence type="ECO:0000313" key="5">
    <source>
        <dbReference type="EMBL" id="JAW10336.1"/>
    </source>
</evidence>
<name>A0A224XD11_9HEMI</name>
<dbReference type="PROSITE" id="PS50228">
    <property type="entry name" value="SUEL_LECTIN"/>
    <property type="match status" value="4"/>
</dbReference>
<dbReference type="EMBL" id="GFTR01006090">
    <property type="protein sequence ID" value="JAW10336.1"/>
    <property type="molecule type" value="Transcribed_RNA"/>
</dbReference>
<dbReference type="GO" id="GO:0030246">
    <property type="term" value="F:carbohydrate binding"/>
    <property type="evidence" value="ECO:0007669"/>
    <property type="project" value="UniProtKB-KW"/>
</dbReference>
<evidence type="ECO:0000256" key="3">
    <source>
        <dbReference type="SAM" id="SignalP"/>
    </source>
</evidence>
<dbReference type="FunFam" id="2.60.120.740:FF:000001">
    <property type="entry name" value="Adhesion G protein-coupled receptor L2"/>
    <property type="match status" value="2"/>
</dbReference>
<evidence type="ECO:0000259" key="4">
    <source>
        <dbReference type="PROSITE" id="PS50228"/>
    </source>
</evidence>
<comment type="similarity">
    <text evidence="1">Belongs to the G-protein coupled receptor 2 family. LN-TM7 subfamily.</text>
</comment>
<keyword evidence="2 5" id="KW-0430">Lectin</keyword>
<dbReference type="InterPro" id="IPR000922">
    <property type="entry name" value="Lectin_gal-bd_dom"/>
</dbReference>
<feature type="domain" description="SUEL-type lectin" evidence="4">
    <location>
        <begin position="225"/>
        <end position="312"/>
    </location>
</feature>